<feature type="compositionally biased region" description="Basic and acidic residues" evidence="1">
    <location>
        <begin position="1005"/>
        <end position="1016"/>
    </location>
</feature>
<reference evidence="2" key="1">
    <citation type="submission" date="2014-11" db="EMBL/GenBank/DDBJ databases">
        <authorList>
            <person name="Otto D Thomas"/>
            <person name="Naeem Raeece"/>
        </authorList>
    </citation>
    <scope>NUCLEOTIDE SEQUENCE</scope>
</reference>
<sequence length="1118" mass="113635">MHSQAGREDPARNRVPRGGPGDEALLQELGITPAFFAVNGNSSSTMDQTETSRLAGLSSGASASSSSSSSSAANKKGVFLQQTAAFFAQGKAGKASSKVSLGAATQASRRSRGLELSQGVRVKGVNPKEHQIFVDEHGILRHHHPKNRQGKAVSRCLVRVVLSGGNTKLGPAGGGQQVKCLSSTCRKSWNFLTGVEGGQASQDGIGICGEGLVQRSIAEGGGAVNGVVEPPGASKMAEGGGENDRRGSGTAGGGSQGGLGSGGTGGPASSSAPSSFRPAAGPPTAAAAAAAAAALVSGSSSRGSFRLRKLVPGGGSVGGSYGNGAARPPSLLEHGTFFREVALLWMATPALTEPLITAVVTPGLSSLGILSGTQREREGMGPGGSSGVSSVGGQVAAGGGSASSSSSSTGGPSPLSPLFAVGGSCLVLVPCSSCLAIGIPRVDCSCPACGFYLPAQSGFLTHCLFSGIPLAPGFLPDPSKLPVPLALTPTSQQEQGEGKGRGQTMQSQAGSGNAEGREGSEAADGRRETERRVRTRTESPPPSPAISGALSGFASSVGQEGQVFALAGQVADSRVYGLLFIKPTEVPPEGSDLCVCVKTELPHDVVPHVEVLLVAGGEFISLKPSGIRKQRELRVSVPALPAGDFDVRIRIGGRILHGTIPLAVRSKVQETDGDGHGEGDGGFGETSLSLPSRGGAGDLGASPFGLSLSASARRLSDVREAPGAGGGGEGEMESGEGEEKQEDDREMAMPTPLPVSHSSPFPSVSTSPEKVPPDAVVEGEEKYDNGRSLESQPSVEGEMGGEGGRATPPRVQIPFNEMNADSEAHVPPPTRIPHDFSPASSSFCHLSPEEGTLGVFGVSGGKSRARTDGTGGGGRGGMFLSPTVPGAPRVPSSLASRKALALQAAAGGGGMVSSLQGKDLVLPLPLPLLPGTGGGGVPLSAVSAGVPHGGFSAPPSSFGGAAETQDLGGRESEEKERRQEEPGEGGVGESGAVKKKGKSKGKRGGKSEELRGRDVWADEAEVEHTGGSTAMEDKEDVPMEDRKNRRRRSRSPSSAVKEKEVRKEEKEEERDWGARGENEGRWAQKEEEEGEHNVNVEADDDDCWPESPVPVPPGGGTH</sequence>
<feature type="compositionally biased region" description="Low complexity" evidence="1">
    <location>
        <begin position="949"/>
        <end position="962"/>
    </location>
</feature>
<feature type="compositionally biased region" description="Low complexity" evidence="1">
    <location>
        <begin position="754"/>
        <end position="768"/>
    </location>
</feature>
<feature type="compositionally biased region" description="Gly residues" evidence="1">
    <location>
        <begin position="249"/>
        <end position="266"/>
    </location>
</feature>
<feature type="compositionally biased region" description="Acidic residues" evidence="1">
    <location>
        <begin position="730"/>
        <end position="741"/>
    </location>
</feature>
<proteinExistence type="predicted"/>
<feature type="region of interest" description="Disordered" evidence="1">
    <location>
        <begin position="482"/>
        <end position="551"/>
    </location>
</feature>
<gene>
    <name evidence="2" type="ORF">Cvel_28123</name>
</gene>
<feature type="region of interest" description="Disordered" evidence="1">
    <location>
        <begin position="948"/>
        <end position="1118"/>
    </location>
</feature>
<organism evidence="2">
    <name type="scientific">Chromera velia CCMP2878</name>
    <dbReference type="NCBI Taxonomy" id="1169474"/>
    <lineage>
        <taxon>Eukaryota</taxon>
        <taxon>Sar</taxon>
        <taxon>Alveolata</taxon>
        <taxon>Colpodellida</taxon>
        <taxon>Chromeraceae</taxon>
        <taxon>Chromera</taxon>
    </lineage>
</organism>
<feature type="compositionally biased region" description="Basic and acidic residues" evidence="1">
    <location>
        <begin position="670"/>
        <end position="679"/>
    </location>
</feature>
<feature type="compositionally biased region" description="Low complexity" evidence="1">
    <location>
        <begin position="54"/>
        <end position="71"/>
    </location>
</feature>
<protein>
    <submittedName>
        <fullName evidence="2">Uncharacterized protein</fullName>
    </submittedName>
</protein>
<feature type="region of interest" description="Disordered" evidence="1">
    <location>
        <begin position="42"/>
        <end position="71"/>
    </location>
</feature>
<dbReference type="EMBL" id="CDMZ01002864">
    <property type="protein sequence ID" value="CEM44189.1"/>
    <property type="molecule type" value="Genomic_DNA"/>
</dbReference>
<feature type="region of interest" description="Disordered" evidence="1">
    <location>
        <begin position="719"/>
        <end position="809"/>
    </location>
</feature>
<name>A0A0G4HJ12_9ALVE</name>
<feature type="region of interest" description="Disordered" evidence="1">
    <location>
        <begin position="855"/>
        <end position="882"/>
    </location>
</feature>
<feature type="compositionally biased region" description="Pro residues" evidence="1">
    <location>
        <begin position="1107"/>
        <end position="1118"/>
    </location>
</feature>
<feature type="region of interest" description="Disordered" evidence="1">
    <location>
        <begin position="1"/>
        <end position="26"/>
    </location>
</feature>
<feature type="region of interest" description="Disordered" evidence="1">
    <location>
        <begin position="670"/>
        <end position="696"/>
    </location>
</feature>
<evidence type="ECO:0000256" key="1">
    <source>
        <dbReference type="SAM" id="MobiDB-lite"/>
    </source>
</evidence>
<feature type="region of interest" description="Disordered" evidence="1">
    <location>
        <begin position="223"/>
        <end position="282"/>
    </location>
</feature>
<feature type="compositionally biased region" description="Low complexity" evidence="1">
    <location>
        <begin position="267"/>
        <end position="282"/>
    </location>
</feature>
<feature type="compositionally biased region" description="Polar residues" evidence="1">
    <location>
        <begin position="42"/>
        <end position="52"/>
    </location>
</feature>
<dbReference type="AlphaFoldDB" id="A0A0G4HJ12"/>
<feature type="compositionally biased region" description="Basic residues" evidence="1">
    <location>
        <begin position="993"/>
        <end position="1004"/>
    </location>
</feature>
<accession>A0A0G4HJ12</accession>
<evidence type="ECO:0000313" key="2">
    <source>
        <dbReference type="EMBL" id="CEM44189.1"/>
    </source>
</evidence>
<feature type="region of interest" description="Disordered" evidence="1">
    <location>
        <begin position="374"/>
        <end position="413"/>
    </location>
</feature>
<dbReference type="VEuPathDB" id="CryptoDB:Cvel_28123"/>
<feature type="compositionally biased region" description="Basic and acidic residues" evidence="1">
    <location>
        <begin position="1056"/>
        <end position="1085"/>
    </location>
</feature>
<feature type="compositionally biased region" description="Basic and acidic residues" evidence="1">
    <location>
        <begin position="968"/>
        <end position="981"/>
    </location>
</feature>
<feature type="compositionally biased region" description="Low complexity" evidence="1">
    <location>
        <begin position="402"/>
        <end position="413"/>
    </location>
</feature>
<feature type="compositionally biased region" description="Basic and acidic residues" evidence="1">
    <location>
        <begin position="515"/>
        <end position="537"/>
    </location>
</feature>
<feature type="compositionally biased region" description="Basic and acidic residues" evidence="1">
    <location>
        <begin position="1"/>
        <end position="12"/>
    </location>
</feature>